<dbReference type="Proteomes" id="UP000238823">
    <property type="component" value="Unassembled WGS sequence"/>
</dbReference>
<dbReference type="SMART" id="SM00382">
    <property type="entry name" value="AAA"/>
    <property type="match status" value="1"/>
</dbReference>
<dbReference type="RefSeq" id="WP_106088775.1">
    <property type="nucleotide sequence ID" value="NZ_PVNL01000041.1"/>
</dbReference>
<keyword evidence="4 10" id="KW-0067">ATP-binding</keyword>
<dbReference type="GO" id="GO:0005524">
    <property type="term" value="F:ATP binding"/>
    <property type="evidence" value="ECO:0007669"/>
    <property type="project" value="UniProtKB-KW"/>
</dbReference>
<dbReference type="Gene3D" id="1.20.1560.10">
    <property type="entry name" value="ABC transporter type 1, transmembrane domain"/>
    <property type="match status" value="1"/>
</dbReference>
<keyword evidence="3" id="KW-0547">Nucleotide-binding</keyword>
<dbReference type="PANTHER" id="PTHR24221:SF654">
    <property type="entry name" value="ATP-BINDING CASSETTE SUB-FAMILY B MEMBER 6"/>
    <property type="match status" value="1"/>
</dbReference>
<evidence type="ECO:0000256" key="6">
    <source>
        <dbReference type="ARBA" id="ARBA00023136"/>
    </source>
</evidence>
<feature type="transmembrane region" description="Helical" evidence="7">
    <location>
        <begin position="115"/>
        <end position="138"/>
    </location>
</feature>
<dbReference type="GO" id="GO:0005886">
    <property type="term" value="C:plasma membrane"/>
    <property type="evidence" value="ECO:0007669"/>
    <property type="project" value="UniProtKB-SubCell"/>
</dbReference>
<evidence type="ECO:0000256" key="1">
    <source>
        <dbReference type="ARBA" id="ARBA00004651"/>
    </source>
</evidence>
<dbReference type="SUPFAM" id="SSF52540">
    <property type="entry name" value="P-loop containing nucleoside triphosphate hydrolases"/>
    <property type="match status" value="1"/>
</dbReference>
<evidence type="ECO:0000256" key="2">
    <source>
        <dbReference type="ARBA" id="ARBA00022692"/>
    </source>
</evidence>
<evidence type="ECO:0000256" key="5">
    <source>
        <dbReference type="ARBA" id="ARBA00022989"/>
    </source>
</evidence>
<dbReference type="PANTHER" id="PTHR24221">
    <property type="entry name" value="ATP-BINDING CASSETTE SUB-FAMILY B"/>
    <property type="match status" value="1"/>
</dbReference>
<feature type="transmembrane region" description="Helical" evidence="7">
    <location>
        <begin position="236"/>
        <end position="257"/>
    </location>
</feature>
<dbReference type="InterPro" id="IPR027417">
    <property type="entry name" value="P-loop_NTPase"/>
</dbReference>
<comment type="caution">
    <text evidence="10">The sequence shown here is derived from an EMBL/GenBank/DDBJ whole genome shotgun (WGS) entry which is preliminary data.</text>
</comment>
<dbReference type="CDD" id="cd03228">
    <property type="entry name" value="ABCC_MRP_Like"/>
    <property type="match status" value="1"/>
</dbReference>
<proteinExistence type="predicted"/>
<dbReference type="GO" id="GO:0034040">
    <property type="term" value="F:ATPase-coupled lipid transmembrane transporter activity"/>
    <property type="evidence" value="ECO:0007669"/>
    <property type="project" value="TreeGrafter"/>
</dbReference>
<feature type="transmembrane region" description="Helical" evidence="7">
    <location>
        <begin position="144"/>
        <end position="164"/>
    </location>
</feature>
<dbReference type="Pfam" id="PF00005">
    <property type="entry name" value="ABC_tran"/>
    <property type="match status" value="1"/>
</dbReference>
<evidence type="ECO:0000313" key="10">
    <source>
        <dbReference type="EMBL" id="PRQ08461.1"/>
    </source>
</evidence>
<dbReference type="InterPro" id="IPR039421">
    <property type="entry name" value="Type_1_exporter"/>
</dbReference>
<gene>
    <name evidence="10" type="primary">yojI_1</name>
    <name evidence="10" type="ORF">ENSA7_17460</name>
</gene>
<dbReference type="GO" id="GO:0016887">
    <property type="term" value="F:ATP hydrolysis activity"/>
    <property type="evidence" value="ECO:0007669"/>
    <property type="project" value="InterPro"/>
</dbReference>
<dbReference type="GO" id="GO:1904680">
    <property type="term" value="F:peptide transmembrane transporter activity"/>
    <property type="evidence" value="ECO:0007669"/>
    <property type="project" value="InterPro"/>
</dbReference>
<evidence type="ECO:0000256" key="7">
    <source>
        <dbReference type="SAM" id="Phobius"/>
    </source>
</evidence>
<dbReference type="AlphaFoldDB" id="A0A2S9YTM7"/>
<evidence type="ECO:0000313" key="11">
    <source>
        <dbReference type="Proteomes" id="UP000238823"/>
    </source>
</evidence>
<keyword evidence="5 7" id="KW-1133">Transmembrane helix</keyword>
<evidence type="ECO:0000256" key="4">
    <source>
        <dbReference type="ARBA" id="ARBA00022840"/>
    </source>
</evidence>
<dbReference type="PROSITE" id="PS00211">
    <property type="entry name" value="ABC_TRANSPORTER_1"/>
    <property type="match status" value="1"/>
</dbReference>
<evidence type="ECO:0000256" key="3">
    <source>
        <dbReference type="ARBA" id="ARBA00022741"/>
    </source>
</evidence>
<sequence length="558" mass="61263">MNFLELVTPSSSSKRGQLLAAASLSGLASTYALSSITSVTKAASVLTITHVLLFLLAVTVALVAARWTSHQLIEAAEAALHQLKVRIAAKVEAADLAHFERVGRAEILDRVSQNLTVITLAGSQLGPILQALIMFVLALGYMALLSPLAFLILLPVLVSGLYVYGQQQQRVIALLTELYAARVRFFNRLLDMIDGAKEIKLRRARGRDLGRKFNRISTEVRDISIETNFVVVDSTLFLTVVQFALLAALVFVIPQLITLEAGVVPELLIVLLFAWSSLQSAVMGYTIYISANEALNTLAQLEAKLEGDRRFDDDDLEPWRVGAEPEAEATAEAEAEAWHGESGTLELRALEFAYPDRGGEPGFRLGPLELRVEPGELLFIVGGNGAGKSTLLKLLTGLYSPSAGTVWIGGVPVDRRNVAAYRELISVIFTDVHLFTRAYGLLEAEPEAVNELLGELGIAHKTAFAHGQFSNRRLSSGQRKRLAMVVSMLEDRPIILLDEWAADQDPGFRAHFYEHMLPSLRRRGKTVIVVSHDDRYFHCADRVVKLDYGALRELDPTA</sequence>
<feature type="domain" description="ABC transporter" evidence="8">
    <location>
        <begin position="345"/>
        <end position="558"/>
    </location>
</feature>
<keyword evidence="2 7" id="KW-0812">Transmembrane</keyword>
<feature type="transmembrane region" description="Helical" evidence="7">
    <location>
        <begin position="42"/>
        <end position="65"/>
    </location>
</feature>
<name>A0A2S9YTM7_9BACT</name>
<feature type="domain" description="ABC transmembrane type-1" evidence="9">
    <location>
        <begin position="18"/>
        <end position="290"/>
    </location>
</feature>
<organism evidence="10 11">
    <name type="scientific">Enhygromyxa salina</name>
    <dbReference type="NCBI Taxonomy" id="215803"/>
    <lineage>
        <taxon>Bacteria</taxon>
        <taxon>Pseudomonadati</taxon>
        <taxon>Myxococcota</taxon>
        <taxon>Polyangia</taxon>
        <taxon>Nannocystales</taxon>
        <taxon>Nannocystaceae</taxon>
        <taxon>Enhygromyxa</taxon>
    </lineage>
</organism>
<dbReference type="Gene3D" id="3.40.50.300">
    <property type="entry name" value="P-loop containing nucleotide triphosphate hydrolases"/>
    <property type="match status" value="1"/>
</dbReference>
<feature type="transmembrane region" description="Helical" evidence="7">
    <location>
        <begin position="269"/>
        <end position="288"/>
    </location>
</feature>
<comment type="subcellular location">
    <subcellularLocation>
        <location evidence="1">Cell membrane</location>
        <topology evidence="1">Multi-pass membrane protein</topology>
    </subcellularLocation>
</comment>
<reference evidence="10 11" key="1">
    <citation type="submission" date="2018-03" db="EMBL/GenBank/DDBJ databases">
        <title>Draft Genome Sequences of the Obligatory Marine Myxobacteria Enhygromyxa salina SWB007.</title>
        <authorList>
            <person name="Poehlein A."/>
            <person name="Moghaddam J.A."/>
            <person name="Harms H."/>
            <person name="Alanjari M."/>
            <person name="Koenig G.M."/>
            <person name="Daniel R."/>
            <person name="Schaeberle T.F."/>
        </authorList>
    </citation>
    <scope>NUCLEOTIDE SEQUENCE [LARGE SCALE GENOMIC DNA]</scope>
    <source>
        <strain evidence="10 11">SWB007</strain>
    </source>
</reference>
<dbReference type="SUPFAM" id="SSF90123">
    <property type="entry name" value="ABC transporter transmembrane region"/>
    <property type="match status" value="1"/>
</dbReference>
<protein>
    <submittedName>
        <fullName evidence="10">ABC transporter ATP-binding protein YojI</fullName>
    </submittedName>
</protein>
<dbReference type="EMBL" id="PVNL01000041">
    <property type="protein sequence ID" value="PRQ08461.1"/>
    <property type="molecule type" value="Genomic_DNA"/>
</dbReference>
<dbReference type="InterPro" id="IPR017871">
    <property type="entry name" value="ABC_transporter-like_CS"/>
</dbReference>
<dbReference type="PROSITE" id="PS50893">
    <property type="entry name" value="ABC_TRANSPORTER_2"/>
    <property type="match status" value="1"/>
</dbReference>
<evidence type="ECO:0000259" key="8">
    <source>
        <dbReference type="PROSITE" id="PS50893"/>
    </source>
</evidence>
<evidence type="ECO:0000259" key="9">
    <source>
        <dbReference type="PROSITE" id="PS50929"/>
    </source>
</evidence>
<dbReference type="GO" id="GO:0015833">
    <property type="term" value="P:peptide transport"/>
    <property type="evidence" value="ECO:0007669"/>
    <property type="project" value="InterPro"/>
</dbReference>
<accession>A0A2S9YTM7</accession>
<dbReference type="GO" id="GO:0140359">
    <property type="term" value="F:ABC-type transporter activity"/>
    <property type="evidence" value="ECO:0007669"/>
    <property type="project" value="InterPro"/>
</dbReference>
<dbReference type="InterPro" id="IPR005898">
    <property type="entry name" value="Cyc_pep_transpt_SyrD/YojI"/>
</dbReference>
<dbReference type="InterPro" id="IPR036640">
    <property type="entry name" value="ABC1_TM_sf"/>
</dbReference>
<dbReference type="PROSITE" id="PS50929">
    <property type="entry name" value="ABC_TM1F"/>
    <property type="match status" value="1"/>
</dbReference>
<dbReference type="InterPro" id="IPR003439">
    <property type="entry name" value="ABC_transporter-like_ATP-bd"/>
</dbReference>
<dbReference type="NCBIfam" id="TIGR01194">
    <property type="entry name" value="cyc_pep_trnsptr"/>
    <property type="match status" value="1"/>
</dbReference>
<keyword evidence="6 7" id="KW-0472">Membrane</keyword>
<dbReference type="OrthoDB" id="9760776at2"/>
<dbReference type="InterPro" id="IPR011527">
    <property type="entry name" value="ABC1_TM_dom"/>
</dbReference>
<dbReference type="InterPro" id="IPR003593">
    <property type="entry name" value="AAA+_ATPase"/>
</dbReference>